<dbReference type="GO" id="GO:0005615">
    <property type="term" value="C:extracellular space"/>
    <property type="evidence" value="ECO:0007669"/>
    <property type="project" value="UniProtKB-ARBA"/>
</dbReference>
<keyword evidence="8" id="KW-1185">Reference proteome</keyword>
<evidence type="ECO:0000256" key="3">
    <source>
        <dbReference type="ARBA" id="ARBA00023157"/>
    </source>
</evidence>
<feature type="chain" id="PRO_5003238054" description="Spaetzle domain-containing protein" evidence="5">
    <location>
        <begin position="19"/>
        <end position="225"/>
    </location>
</feature>
<dbReference type="SUPFAM" id="SSF57501">
    <property type="entry name" value="Cystine-knot cytokines"/>
    <property type="match status" value="1"/>
</dbReference>
<dbReference type="PANTHER" id="PTHR23199">
    <property type="entry name" value="NEUROTROPHIN 1-RELATED"/>
    <property type="match status" value="1"/>
</dbReference>
<dbReference type="OrthoDB" id="6359065at2759"/>
<dbReference type="InterPro" id="IPR052444">
    <property type="entry name" value="Spz/Toll_ligand-like"/>
</dbReference>
<evidence type="ECO:0000259" key="6">
    <source>
        <dbReference type="Pfam" id="PF16077"/>
    </source>
</evidence>
<dbReference type="STRING" id="6669.E9H5U5"/>
<dbReference type="KEGG" id="dpx:DAPPUDRAFT_325709"/>
<evidence type="ECO:0000256" key="1">
    <source>
        <dbReference type="ARBA" id="ARBA00011748"/>
    </source>
</evidence>
<dbReference type="InterPro" id="IPR032104">
    <property type="entry name" value="Spaetzle"/>
</dbReference>
<dbReference type="FunFam" id="2.10.90.10:FF:000018">
    <property type="entry name" value="Spatzle 4"/>
    <property type="match status" value="1"/>
</dbReference>
<dbReference type="GO" id="GO:0005576">
    <property type="term" value="C:extracellular region"/>
    <property type="evidence" value="ECO:0000318"/>
    <property type="project" value="GO_Central"/>
</dbReference>
<dbReference type="PhylomeDB" id="E9H5U5"/>
<reference evidence="7 8" key="1">
    <citation type="journal article" date="2011" name="Science">
        <title>The ecoresponsive genome of Daphnia pulex.</title>
        <authorList>
            <person name="Colbourne J.K."/>
            <person name="Pfrender M.E."/>
            <person name="Gilbert D."/>
            <person name="Thomas W.K."/>
            <person name="Tucker A."/>
            <person name="Oakley T.H."/>
            <person name="Tokishita S."/>
            <person name="Aerts A."/>
            <person name="Arnold G.J."/>
            <person name="Basu M.K."/>
            <person name="Bauer D.J."/>
            <person name="Caceres C.E."/>
            <person name="Carmel L."/>
            <person name="Casola C."/>
            <person name="Choi J.H."/>
            <person name="Detter J.C."/>
            <person name="Dong Q."/>
            <person name="Dusheyko S."/>
            <person name="Eads B.D."/>
            <person name="Frohlich T."/>
            <person name="Geiler-Samerotte K.A."/>
            <person name="Gerlach D."/>
            <person name="Hatcher P."/>
            <person name="Jogdeo S."/>
            <person name="Krijgsveld J."/>
            <person name="Kriventseva E.V."/>
            <person name="Kultz D."/>
            <person name="Laforsch C."/>
            <person name="Lindquist E."/>
            <person name="Lopez J."/>
            <person name="Manak J.R."/>
            <person name="Muller J."/>
            <person name="Pangilinan J."/>
            <person name="Patwardhan R.P."/>
            <person name="Pitluck S."/>
            <person name="Pritham E.J."/>
            <person name="Rechtsteiner A."/>
            <person name="Rho M."/>
            <person name="Rogozin I.B."/>
            <person name="Sakarya O."/>
            <person name="Salamov A."/>
            <person name="Schaack S."/>
            <person name="Shapiro H."/>
            <person name="Shiga Y."/>
            <person name="Skalitzky C."/>
            <person name="Smith Z."/>
            <person name="Souvorov A."/>
            <person name="Sung W."/>
            <person name="Tang Z."/>
            <person name="Tsuchiya D."/>
            <person name="Tu H."/>
            <person name="Vos H."/>
            <person name="Wang M."/>
            <person name="Wolf Y.I."/>
            <person name="Yamagata H."/>
            <person name="Yamada T."/>
            <person name="Ye Y."/>
            <person name="Shaw J.R."/>
            <person name="Andrews J."/>
            <person name="Crease T.J."/>
            <person name="Tang H."/>
            <person name="Lucas S.M."/>
            <person name="Robertson H.M."/>
            <person name="Bork P."/>
            <person name="Koonin E.V."/>
            <person name="Zdobnov E.M."/>
            <person name="Grigoriev I.V."/>
            <person name="Lynch M."/>
            <person name="Boore J.L."/>
        </authorList>
    </citation>
    <scope>NUCLEOTIDE SEQUENCE [LARGE SCALE GENOMIC DNA]</scope>
</reference>
<dbReference type="GO" id="GO:0008083">
    <property type="term" value="F:growth factor activity"/>
    <property type="evidence" value="ECO:0000318"/>
    <property type="project" value="GO_Central"/>
</dbReference>
<dbReference type="HOGENOM" id="CLU_1231038_0_0_1"/>
<keyword evidence="2 5" id="KW-0732">Signal</keyword>
<dbReference type="Gene3D" id="2.10.90.10">
    <property type="entry name" value="Cystine-knot cytokines"/>
    <property type="match status" value="1"/>
</dbReference>
<evidence type="ECO:0000313" key="8">
    <source>
        <dbReference type="Proteomes" id="UP000000305"/>
    </source>
</evidence>
<dbReference type="OMA" id="INTHNYE"/>
<keyword evidence="4" id="KW-0325">Glycoprotein</keyword>
<dbReference type="GO" id="GO:0045087">
    <property type="term" value="P:innate immune response"/>
    <property type="evidence" value="ECO:0000318"/>
    <property type="project" value="GO_Central"/>
</dbReference>
<name>E9H5U5_DAPPU</name>
<organism evidence="7 8">
    <name type="scientific">Daphnia pulex</name>
    <name type="common">Water flea</name>
    <dbReference type="NCBI Taxonomy" id="6669"/>
    <lineage>
        <taxon>Eukaryota</taxon>
        <taxon>Metazoa</taxon>
        <taxon>Ecdysozoa</taxon>
        <taxon>Arthropoda</taxon>
        <taxon>Crustacea</taxon>
        <taxon>Branchiopoda</taxon>
        <taxon>Diplostraca</taxon>
        <taxon>Cladocera</taxon>
        <taxon>Anomopoda</taxon>
        <taxon>Daphniidae</taxon>
        <taxon>Daphnia</taxon>
    </lineage>
</organism>
<comment type="subunit">
    <text evidence="1">Homodimer; disulfide-linked.</text>
</comment>
<dbReference type="Pfam" id="PF16077">
    <property type="entry name" value="Spaetzle"/>
    <property type="match status" value="1"/>
</dbReference>
<evidence type="ECO:0000256" key="4">
    <source>
        <dbReference type="ARBA" id="ARBA00023180"/>
    </source>
</evidence>
<dbReference type="eggNOG" id="ENOG502SECR">
    <property type="taxonomic scope" value="Eukaryota"/>
</dbReference>
<dbReference type="AlphaFoldDB" id="E9H5U5"/>
<evidence type="ECO:0000313" key="7">
    <source>
        <dbReference type="EMBL" id="EFX72929.1"/>
    </source>
</evidence>
<dbReference type="GO" id="GO:0005121">
    <property type="term" value="F:Toll binding"/>
    <property type="evidence" value="ECO:0000318"/>
    <property type="project" value="GO_Central"/>
</dbReference>
<feature type="domain" description="Spaetzle" evidence="6">
    <location>
        <begin position="126"/>
        <end position="219"/>
    </location>
</feature>
<dbReference type="EMBL" id="GL732594">
    <property type="protein sequence ID" value="EFX72929.1"/>
    <property type="molecule type" value="Genomic_DNA"/>
</dbReference>
<sequence>MRRSLWFVILVIVPNSFQNFTAPNNLSEETSATDIEGDEMQTRILNRKPNRYPSKIYKEYQSLYRPPCFDVACPVDDSYPIDFVSSVVANNLALMEQLHSMLYRYPAEKLILLENATDSYRVKGNFACESDVVWLKLGWAHDVTGRNLLVVNTPRYPQIHRLETCRYAGKHCEFLPPCYRSRCQQRYTHKHMIVIDPAQLSGGPFVDLLPLPSSCSCFVENFVYF</sequence>
<feature type="signal peptide" evidence="5">
    <location>
        <begin position="1"/>
        <end position="18"/>
    </location>
</feature>
<dbReference type="InterPro" id="IPR029034">
    <property type="entry name" value="Cystine-knot_cytokine"/>
</dbReference>
<evidence type="ECO:0000256" key="2">
    <source>
        <dbReference type="ARBA" id="ARBA00022729"/>
    </source>
</evidence>
<gene>
    <name evidence="7" type="ORF">DAPPUDRAFT_325709</name>
</gene>
<protein>
    <recommendedName>
        <fullName evidence="6">Spaetzle domain-containing protein</fullName>
    </recommendedName>
</protein>
<dbReference type="PANTHER" id="PTHR23199:SF12">
    <property type="entry name" value="NEUROTROPHIN 1-RELATED"/>
    <property type="match status" value="1"/>
</dbReference>
<dbReference type="GO" id="GO:0021556">
    <property type="term" value="P:central nervous system formation"/>
    <property type="evidence" value="ECO:0000318"/>
    <property type="project" value="GO_Central"/>
</dbReference>
<keyword evidence="3" id="KW-1015">Disulfide bond</keyword>
<evidence type="ECO:0000256" key="5">
    <source>
        <dbReference type="SAM" id="SignalP"/>
    </source>
</evidence>
<dbReference type="Proteomes" id="UP000000305">
    <property type="component" value="Unassembled WGS sequence"/>
</dbReference>
<accession>E9H5U5</accession>
<proteinExistence type="predicted"/>
<dbReference type="InParanoid" id="E9H5U5"/>